<proteinExistence type="predicted"/>
<feature type="region of interest" description="Disordered" evidence="1">
    <location>
        <begin position="1"/>
        <end position="38"/>
    </location>
</feature>
<dbReference type="Proteomes" id="UP001144323">
    <property type="component" value="Unassembled WGS sequence"/>
</dbReference>
<keyword evidence="3" id="KW-1185">Reference proteome</keyword>
<dbReference type="RefSeq" id="WP_281806260.1">
    <property type="nucleotide sequence ID" value="NZ_BSEC01000003.1"/>
</dbReference>
<dbReference type="AlphaFoldDB" id="A0A9W6LUA6"/>
<evidence type="ECO:0000313" key="2">
    <source>
        <dbReference type="EMBL" id="GLI95453.1"/>
    </source>
</evidence>
<feature type="compositionally biased region" description="Basic and acidic residues" evidence="1">
    <location>
        <begin position="18"/>
        <end position="38"/>
    </location>
</feature>
<evidence type="ECO:0000313" key="3">
    <source>
        <dbReference type="Proteomes" id="UP001144323"/>
    </source>
</evidence>
<feature type="compositionally biased region" description="Basic and acidic residues" evidence="1">
    <location>
        <begin position="54"/>
        <end position="67"/>
    </location>
</feature>
<gene>
    <name evidence="2" type="ORF">LMG27198_44450</name>
</gene>
<accession>A0A9W6LUA6</accession>
<name>A0A9W6LUA6_9HYPH</name>
<comment type="caution">
    <text evidence="2">The sequence shown here is derived from an EMBL/GenBank/DDBJ whole genome shotgun (WGS) entry which is preliminary data.</text>
</comment>
<protein>
    <submittedName>
        <fullName evidence="2">Uncharacterized protein</fullName>
    </submittedName>
</protein>
<feature type="region of interest" description="Disordered" evidence="1">
    <location>
        <begin position="54"/>
        <end position="85"/>
    </location>
</feature>
<organism evidence="2 3">
    <name type="scientific">Methylocystis echinoides</name>
    <dbReference type="NCBI Taxonomy" id="29468"/>
    <lineage>
        <taxon>Bacteria</taxon>
        <taxon>Pseudomonadati</taxon>
        <taxon>Pseudomonadota</taxon>
        <taxon>Alphaproteobacteria</taxon>
        <taxon>Hyphomicrobiales</taxon>
        <taxon>Methylocystaceae</taxon>
        <taxon>Methylocystis</taxon>
    </lineage>
</organism>
<reference evidence="2" key="1">
    <citation type="journal article" date="2023" name="Int. J. Syst. Evol. Microbiol.">
        <title>Methylocystis iwaonis sp. nov., a type II methane-oxidizing bacterium from surface soil of a rice paddy field in Japan, and emended description of the genus Methylocystis (ex Whittenbury et al. 1970) Bowman et al. 1993.</title>
        <authorList>
            <person name="Kaise H."/>
            <person name="Sawadogo J.B."/>
            <person name="Alam M.S."/>
            <person name="Ueno C."/>
            <person name="Dianou D."/>
            <person name="Shinjo R."/>
            <person name="Asakawa S."/>
        </authorList>
    </citation>
    <scope>NUCLEOTIDE SEQUENCE</scope>
    <source>
        <strain evidence="2">LMG27198</strain>
    </source>
</reference>
<dbReference type="EMBL" id="BSEC01000003">
    <property type="protein sequence ID" value="GLI95453.1"/>
    <property type="molecule type" value="Genomic_DNA"/>
</dbReference>
<evidence type="ECO:0000256" key="1">
    <source>
        <dbReference type="SAM" id="MobiDB-lite"/>
    </source>
</evidence>
<sequence length="106" mass="12468">MSEFRERLRDSRHRKGNRAGERGEYDEQDKNRSDVGEGCWEKSFEPWLYRPYRGDHDSRGGERHRDGIGLTKCEADEQERDNRQQPRLSGLMLINHSVFSVVVCSI</sequence>